<feature type="non-terminal residue" evidence="1">
    <location>
        <position position="1"/>
    </location>
</feature>
<dbReference type="EMBL" id="UINC01058591">
    <property type="protein sequence ID" value="SVB81032.1"/>
    <property type="molecule type" value="Genomic_DNA"/>
</dbReference>
<protein>
    <submittedName>
        <fullName evidence="1">Uncharacterized protein</fullName>
    </submittedName>
</protein>
<sequence>WFDRTHQDNGHLRYRLIFFDVQEKSEQPQI</sequence>
<proteinExistence type="predicted"/>
<dbReference type="AlphaFoldDB" id="A0A382H1I5"/>
<accession>A0A382H1I5</accession>
<evidence type="ECO:0000313" key="1">
    <source>
        <dbReference type="EMBL" id="SVB81032.1"/>
    </source>
</evidence>
<organism evidence="1">
    <name type="scientific">marine metagenome</name>
    <dbReference type="NCBI Taxonomy" id="408172"/>
    <lineage>
        <taxon>unclassified sequences</taxon>
        <taxon>metagenomes</taxon>
        <taxon>ecological metagenomes</taxon>
    </lineage>
</organism>
<name>A0A382H1I5_9ZZZZ</name>
<gene>
    <name evidence="1" type="ORF">METZ01_LOCUS233886</name>
</gene>
<reference evidence="1" key="1">
    <citation type="submission" date="2018-05" db="EMBL/GenBank/DDBJ databases">
        <authorList>
            <person name="Lanie J.A."/>
            <person name="Ng W.-L."/>
            <person name="Kazmierczak K.M."/>
            <person name="Andrzejewski T.M."/>
            <person name="Davidsen T.M."/>
            <person name="Wayne K.J."/>
            <person name="Tettelin H."/>
            <person name="Glass J.I."/>
            <person name="Rusch D."/>
            <person name="Podicherti R."/>
            <person name="Tsui H.-C.T."/>
            <person name="Winkler M.E."/>
        </authorList>
    </citation>
    <scope>NUCLEOTIDE SEQUENCE</scope>
</reference>